<dbReference type="AlphaFoldDB" id="S9RW92"/>
<keyword evidence="3" id="KW-0732">Signal</keyword>
<dbReference type="GO" id="GO:0016853">
    <property type="term" value="F:isomerase activity"/>
    <property type="evidence" value="ECO:0007669"/>
    <property type="project" value="UniProtKB-KW"/>
</dbReference>
<dbReference type="STRING" id="1123069.ruthe_03342"/>
<gene>
    <name evidence="5" type="ORF">ruthe_03342</name>
</gene>
<proteinExistence type="inferred from homology"/>
<name>S9RW92_9RHOB</name>
<organism evidence="5 6">
    <name type="scientific">Rubellimicrobium thermophilum DSM 16684</name>
    <dbReference type="NCBI Taxonomy" id="1123069"/>
    <lineage>
        <taxon>Bacteria</taxon>
        <taxon>Pseudomonadati</taxon>
        <taxon>Pseudomonadota</taxon>
        <taxon>Alphaproteobacteria</taxon>
        <taxon>Rhodobacterales</taxon>
        <taxon>Roseobacteraceae</taxon>
        <taxon>Rubellimicrobium</taxon>
    </lineage>
</organism>
<evidence type="ECO:0000256" key="1">
    <source>
        <dbReference type="ARBA" id="ARBA00005791"/>
    </source>
</evidence>
<feature type="region of interest" description="Disordered" evidence="2">
    <location>
        <begin position="212"/>
        <end position="245"/>
    </location>
</feature>
<accession>S9RW92</accession>
<dbReference type="InterPro" id="IPR036249">
    <property type="entry name" value="Thioredoxin-like_sf"/>
</dbReference>
<dbReference type="Proteomes" id="UP000015346">
    <property type="component" value="Unassembled WGS sequence"/>
</dbReference>
<evidence type="ECO:0000259" key="4">
    <source>
        <dbReference type="Pfam" id="PF13462"/>
    </source>
</evidence>
<evidence type="ECO:0000313" key="5">
    <source>
        <dbReference type="EMBL" id="EPX82300.1"/>
    </source>
</evidence>
<feature type="domain" description="Thioredoxin-like fold" evidence="4">
    <location>
        <begin position="40"/>
        <end position="207"/>
    </location>
</feature>
<dbReference type="Pfam" id="PF13462">
    <property type="entry name" value="Thioredoxin_4"/>
    <property type="match status" value="1"/>
</dbReference>
<feature type="signal peptide" evidence="3">
    <location>
        <begin position="1"/>
        <end position="21"/>
    </location>
</feature>
<dbReference type="InterPro" id="IPR012336">
    <property type="entry name" value="Thioredoxin-like_fold"/>
</dbReference>
<dbReference type="SUPFAM" id="SSF52833">
    <property type="entry name" value="Thioredoxin-like"/>
    <property type="match status" value="1"/>
</dbReference>
<feature type="compositionally biased region" description="Low complexity" evidence="2">
    <location>
        <begin position="236"/>
        <end position="245"/>
    </location>
</feature>
<dbReference type="PANTHER" id="PTHR13887">
    <property type="entry name" value="GLUTATHIONE S-TRANSFERASE KAPPA"/>
    <property type="match status" value="1"/>
</dbReference>
<dbReference type="Gene3D" id="3.40.30.10">
    <property type="entry name" value="Glutaredoxin"/>
    <property type="match status" value="1"/>
</dbReference>
<evidence type="ECO:0000256" key="2">
    <source>
        <dbReference type="SAM" id="MobiDB-lite"/>
    </source>
</evidence>
<feature type="compositionally biased region" description="Low complexity" evidence="2">
    <location>
        <begin position="212"/>
        <end position="226"/>
    </location>
</feature>
<reference evidence="5 6" key="1">
    <citation type="journal article" date="2013" name="Stand. Genomic Sci.">
        <title>Genome sequence of the reddish-pigmented Rubellimicrobium thermophilum type strain (DSM 16684(T)), a member of the Roseobacter clade.</title>
        <authorList>
            <person name="Fiebig A."/>
            <person name="Riedel T."/>
            <person name="Gronow S."/>
            <person name="Petersen J."/>
            <person name="Klenk H.P."/>
            <person name="Goker M."/>
        </authorList>
    </citation>
    <scope>NUCLEOTIDE SEQUENCE [LARGE SCALE GENOMIC DNA]</scope>
    <source>
        <strain evidence="5 6">DSM 16684</strain>
    </source>
</reference>
<dbReference type="HOGENOM" id="CLU_000288_47_5_5"/>
<evidence type="ECO:0000256" key="3">
    <source>
        <dbReference type="SAM" id="SignalP"/>
    </source>
</evidence>
<dbReference type="OrthoDB" id="8478320at2"/>
<dbReference type="PANTHER" id="PTHR13887:SF56">
    <property type="entry name" value="THIOREDOXIN-LIKE REDUCTASE RV2466C"/>
    <property type="match status" value="1"/>
</dbReference>
<dbReference type="PATRIC" id="fig|1123069.3.peg.3311"/>
<dbReference type="EMBL" id="AOLV01000043">
    <property type="protein sequence ID" value="EPX82300.1"/>
    <property type="molecule type" value="Genomic_DNA"/>
</dbReference>
<dbReference type="RefSeq" id="WP_021096347.1">
    <property type="nucleotide sequence ID" value="NZ_KE557319.1"/>
</dbReference>
<evidence type="ECO:0000313" key="6">
    <source>
        <dbReference type="Proteomes" id="UP000015346"/>
    </source>
</evidence>
<keyword evidence="6" id="KW-1185">Reference proteome</keyword>
<comment type="similarity">
    <text evidence="1">Belongs to the thioredoxin family. DsbA subfamily.</text>
</comment>
<sequence>MRLFSLAAATALTILPLAALAQDDATPETGEPAAEAVTIPEMALGRPDAPVTVIEYGSLTCPHCANWHATSYPQLKAEFIDDGQVRYVFREVYFDRFGLWASMVARCGGEMRFFPIVERLYAEQRDWVGDGQPAAIADALRRIGLASGLAAEQVDSCLRDEAQAEALVAWYQANAEADGINATPTFLINGEKHSNMAWEEMRALIEAELAEAGAAGSTDGTQTEAGSEGGTGAGTAGEAAEAPAE</sequence>
<protein>
    <submittedName>
        <fullName evidence="5">Protein-disulfide isomerase</fullName>
    </submittedName>
</protein>
<keyword evidence="5" id="KW-0413">Isomerase</keyword>
<feature type="chain" id="PRO_5004556332" evidence="3">
    <location>
        <begin position="22"/>
        <end position="245"/>
    </location>
</feature>
<comment type="caution">
    <text evidence="5">The sequence shown here is derived from an EMBL/GenBank/DDBJ whole genome shotgun (WGS) entry which is preliminary data.</text>
</comment>